<dbReference type="PaxDb" id="4113-PGSC0003DMT400091173"/>
<protein>
    <submittedName>
        <fullName evidence="1">Late blight resistance protein</fullName>
    </submittedName>
</protein>
<accession>M1DM12</accession>
<dbReference type="Proteomes" id="UP000011115">
    <property type="component" value="Unassembled WGS sequence"/>
</dbReference>
<dbReference type="Gramene" id="PGSC0003DMT400091173">
    <property type="protein sequence ID" value="PGSC0003DMT400091173"/>
    <property type="gene ID" value="PGSC0003DMG400040744"/>
</dbReference>
<dbReference type="EnsemblPlants" id="PGSC0003DMT400091173">
    <property type="protein sequence ID" value="PGSC0003DMT400091173"/>
    <property type="gene ID" value="PGSC0003DMG400040744"/>
</dbReference>
<evidence type="ECO:0000313" key="2">
    <source>
        <dbReference type="Proteomes" id="UP000011115"/>
    </source>
</evidence>
<organism evidence="1 2">
    <name type="scientific">Solanum tuberosum</name>
    <name type="common">Potato</name>
    <dbReference type="NCBI Taxonomy" id="4113"/>
    <lineage>
        <taxon>Eukaryota</taxon>
        <taxon>Viridiplantae</taxon>
        <taxon>Streptophyta</taxon>
        <taxon>Embryophyta</taxon>
        <taxon>Tracheophyta</taxon>
        <taxon>Spermatophyta</taxon>
        <taxon>Magnoliopsida</taxon>
        <taxon>eudicotyledons</taxon>
        <taxon>Gunneridae</taxon>
        <taxon>Pentapetalae</taxon>
        <taxon>asterids</taxon>
        <taxon>lamiids</taxon>
        <taxon>Solanales</taxon>
        <taxon>Solanaceae</taxon>
        <taxon>Solanoideae</taxon>
        <taxon>Solaneae</taxon>
        <taxon>Solanum</taxon>
    </lineage>
</organism>
<sequence length="229" mass="26291">MHYLENEYIFKNGEYYLYTGSDWDNDDLGGERLLTQLRLEQQTKKFEWRDSEILEKGTCGFDIGDARVWVWMRFSGLQRDLLAGFRSSREEEECDGQGWGRLVWASADGILVSGFVLELLCDCMFRNWKFTLGLGERRKEEKEEERARFVKIDPLSCCFRQGFIPTSIMMQTQVTRIGIQRIVDPVSSSESVGEPLCILEDPVYLLSSLSDVRMIGGPVPTSLLVLEAS</sequence>
<proteinExistence type="predicted"/>
<dbReference type="InParanoid" id="M1DM12"/>
<reference evidence="2" key="1">
    <citation type="journal article" date="2011" name="Nature">
        <title>Genome sequence and analysis of the tuber crop potato.</title>
        <authorList>
            <consortium name="The Potato Genome Sequencing Consortium"/>
        </authorList>
    </citation>
    <scope>NUCLEOTIDE SEQUENCE [LARGE SCALE GENOMIC DNA]</scope>
    <source>
        <strain evidence="2">cv. DM1-3 516 R44</strain>
    </source>
</reference>
<name>M1DM12_SOLTU</name>
<evidence type="ECO:0000313" key="1">
    <source>
        <dbReference type="EnsemblPlants" id="PGSC0003DMT400091173"/>
    </source>
</evidence>
<reference evidence="1" key="2">
    <citation type="submission" date="2015-06" db="UniProtKB">
        <authorList>
            <consortium name="EnsemblPlants"/>
        </authorList>
    </citation>
    <scope>IDENTIFICATION</scope>
    <source>
        <strain evidence="1">DM1-3 516 R44</strain>
    </source>
</reference>
<keyword evidence="2" id="KW-1185">Reference proteome</keyword>
<dbReference type="AlphaFoldDB" id="M1DM12"/>
<dbReference type="HOGENOM" id="CLU_1211584_0_0_1"/>